<dbReference type="InterPro" id="IPR003593">
    <property type="entry name" value="AAA+_ATPase"/>
</dbReference>
<dbReference type="SUPFAM" id="SSF52540">
    <property type="entry name" value="P-loop containing nucleoside triphosphate hydrolases"/>
    <property type="match status" value="1"/>
</dbReference>
<dbReference type="Pfam" id="PF07728">
    <property type="entry name" value="AAA_5"/>
    <property type="match status" value="1"/>
</dbReference>
<feature type="domain" description="AAA+ ATPase" evidence="1">
    <location>
        <begin position="16"/>
        <end position="172"/>
    </location>
</feature>
<sequence length="370" mass="42710">MNFKETLQSVELILAARDVPLLVGDTGIGKTALASDVAKKNDWSLLVIDGNLLKEGEIGGLPTITTYTRLNAAGKSVKETTTTYAIHHTLRAIDEEIANQRTVLLFIDEINRCEHAVQQELMNLILNKEINGYHLHPDVRIIAAMNPSDSYDYETVNMDLAQQNRFVWLYMEPDYAQWLDWAETAGIEPEVREFIATFPDYLNQHHEDDIHATPRSYERISKAYKIYKEKKQTISKSVFFNVIRGNVGKVIAEEFTHFIESDHLPLLTYNDIFEGSPDDTQLQLRIQKESHTRLYLTAKNIFMRLEKDTTTDTPLTAYQIKRIISLLAMYPVDLMIGMMKDMRFNTPHIYQQVLNEESFVNLYFKAYCQV</sequence>
<dbReference type="Proteomes" id="UP000070160">
    <property type="component" value="Unassembled WGS sequence"/>
</dbReference>
<dbReference type="GO" id="GO:0016887">
    <property type="term" value="F:ATP hydrolysis activity"/>
    <property type="evidence" value="ECO:0007669"/>
    <property type="project" value="InterPro"/>
</dbReference>
<dbReference type="AlphaFoldDB" id="A0A134CE43"/>
<name>A0A134CE43_9FIRM</name>
<gene>
    <name evidence="2" type="ORF">HMPREF3182_01344</name>
</gene>
<comment type="caution">
    <text evidence="2">The sequence shown here is derived from an EMBL/GenBank/DDBJ whole genome shotgun (WGS) entry which is preliminary data.</text>
</comment>
<dbReference type="STRING" id="1588748.HMPREF3182_01344"/>
<dbReference type="PATRIC" id="fig|1588748.3.peg.1300"/>
<dbReference type="InterPro" id="IPR011704">
    <property type="entry name" value="ATPase_dyneun-rel_AAA"/>
</dbReference>
<organism evidence="2 3">
    <name type="scientific">Megasphaera hutchinsoni</name>
    <dbReference type="NCBI Taxonomy" id="1588748"/>
    <lineage>
        <taxon>Bacteria</taxon>
        <taxon>Bacillati</taxon>
        <taxon>Bacillota</taxon>
        <taxon>Negativicutes</taxon>
        <taxon>Veillonellales</taxon>
        <taxon>Veillonellaceae</taxon>
        <taxon>Megasphaera</taxon>
    </lineage>
</organism>
<reference evidence="3" key="1">
    <citation type="submission" date="2016-01" db="EMBL/GenBank/DDBJ databases">
        <authorList>
            <person name="Mitreva M."/>
            <person name="Pepin K.H."/>
            <person name="Mihindukulasuriya K.A."/>
            <person name="Fulton R."/>
            <person name="Fronick C."/>
            <person name="O'Laughlin M."/>
            <person name="Miner T."/>
            <person name="Herter B."/>
            <person name="Rosa B.A."/>
            <person name="Cordes M."/>
            <person name="Tomlinson C."/>
            <person name="Wollam A."/>
            <person name="Palsikar V.B."/>
            <person name="Mardis E.R."/>
            <person name="Wilson R.K."/>
        </authorList>
    </citation>
    <scope>NUCLEOTIDE SEQUENCE [LARGE SCALE GENOMIC DNA]</scope>
    <source>
        <strain evidence="3">KA00182</strain>
    </source>
</reference>
<dbReference type="GO" id="GO:0005524">
    <property type="term" value="F:ATP binding"/>
    <property type="evidence" value="ECO:0007669"/>
    <property type="project" value="InterPro"/>
</dbReference>
<keyword evidence="3" id="KW-1185">Reference proteome</keyword>
<dbReference type="Gene3D" id="3.40.50.300">
    <property type="entry name" value="P-loop containing nucleotide triphosphate hydrolases"/>
    <property type="match status" value="1"/>
</dbReference>
<dbReference type="SMART" id="SM00382">
    <property type="entry name" value="AAA"/>
    <property type="match status" value="1"/>
</dbReference>
<evidence type="ECO:0000313" key="2">
    <source>
        <dbReference type="EMBL" id="KXB90377.1"/>
    </source>
</evidence>
<protein>
    <submittedName>
        <fullName evidence="2">ATPase family protein</fullName>
    </submittedName>
</protein>
<dbReference type="InterPro" id="IPR027417">
    <property type="entry name" value="P-loop_NTPase"/>
</dbReference>
<proteinExistence type="predicted"/>
<dbReference type="CDD" id="cd00009">
    <property type="entry name" value="AAA"/>
    <property type="match status" value="1"/>
</dbReference>
<accession>A0A134CE43</accession>
<dbReference type="EMBL" id="LSDT01000048">
    <property type="protein sequence ID" value="KXB90377.1"/>
    <property type="molecule type" value="Genomic_DNA"/>
</dbReference>
<dbReference type="RefSeq" id="WP_062486301.1">
    <property type="nucleotide sequence ID" value="NZ_KQ960953.1"/>
</dbReference>
<evidence type="ECO:0000259" key="1">
    <source>
        <dbReference type="SMART" id="SM00382"/>
    </source>
</evidence>
<evidence type="ECO:0000313" key="3">
    <source>
        <dbReference type="Proteomes" id="UP000070160"/>
    </source>
</evidence>